<dbReference type="GO" id="GO:0008380">
    <property type="term" value="P:RNA splicing"/>
    <property type="evidence" value="ECO:0007669"/>
    <property type="project" value="InterPro"/>
</dbReference>
<evidence type="ECO:0000313" key="2">
    <source>
        <dbReference type="Proteomes" id="UP001188597"/>
    </source>
</evidence>
<sequence>MALTPHPMPPSSISTPPPALSGILVFGWCHEKKGYGVARGTCVRVSEKFEAEDSNKLVELYANGSTANSTKNLCSRIYKVIRQDVLGDEVEKQLSELNVEFTGELVEMVLERIASELNKARVYMEVGNVLTNLTLDSVLKSLTSVGRFGECYKILKAMEEYGLIVSCASRCRIAFQLSSNGRMDEVREFINGIEASVSIENYQKMKATV</sequence>
<comment type="caution">
    <text evidence="1">The sequence shown here is derived from an EMBL/GenBank/DDBJ whole genome shotgun (WGS) entry which is preliminary data.</text>
</comment>
<dbReference type="InterPro" id="IPR044578">
    <property type="entry name" value="BIR6-like"/>
</dbReference>
<reference evidence="1" key="1">
    <citation type="submission" date="2022-12" db="EMBL/GenBank/DDBJ databases">
        <title>Draft genome assemblies for two species of Escallonia (Escalloniales).</title>
        <authorList>
            <person name="Chanderbali A."/>
            <person name="Dervinis C."/>
            <person name="Anghel I."/>
            <person name="Soltis D."/>
            <person name="Soltis P."/>
            <person name="Zapata F."/>
        </authorList>
    </citation>
    <scope>NUCLEOTIDE SEQUENCE</scope>
    <source>
        <strain evidence="1">UCBG64.0493</strain>
        <tissue evidence="1">Leaf</tissue>
    </source>
</reference>
<dbReference type="AlphaFoldDB" id="A0AA88X0A9"/>
<proteinExistence type="predicted"/>
<evidence type="ECO:0000313" key="1">
    <source>
        <dbReference type="EMBL" id="KAK3029975.1"/>
    </source>
</evidence>
<dbReference type="PANTHER" id="PTHR47003:SF3">
    <property type="entry name" value="SMALL RIBOSOMAL SUBUNIT PROTEIN MS81 (RPPR8)"/>
    <property type="match status" value="1"/>
</dbReference>
<name>A0AA88X0A9_9ASTE</name>
<dbReference type="Proteomes" id="UP001188597">
    <property type="component" value="Unassembled WGS sequence"/>
</dbReference>
<organism evidence="1 2">
    <name type="scientific">Escallonia herrerae</name>
    <dbReference type="NCBI Taxonomy" id="1293975"/>
    <lineage>
        <taxon>Eukaryota</taxon>
        <taxon>Viridiplantae</taxon>
        <taxon>Streptophyta</taxon>
        <taxon>Embryophyta</taxon>
        <taxon>Tracheophyta</taxon>
        <taxon>Spermatophyta</taxon>
        <taxon>Magnoliopsida</taxon>
        <taxon>eudicotyledons</taxon>
        <taxon>Gunneridae</taxon>
        <taxon>Pentapetalae</taxon>
        <taxon>asterids</taxon>
        <taxon>campanulids</taxon>
        <taxon>Escalloniales</taxon>
        <taxon>Escalloniaceae</taxon>
        <taxon>Escallonia</taxon>
    </lineage>
</organism>
<protein>
    <submittedName>
        <fullName evidence="1">Uncharacterized protein</fullName>
    </submittedName>
</protein>
<dbReference type="EMBL" id="JAVXUP010000356">
    <property type="protein sequence ID" value="KAK3029975.1"/>
    <property type="molecule type" value="Genomic_DNA"/>
</dbReference>
<gene>
    <name evidence="1" type="ORF">RJ639_038780</name>
</gene>
<keyword evidence="2" id="KW-1185">Reference proteome</keyword>
<accession>A0AA88X0A9</accession>
<dbReference type="PANTHER" id="PTHR47003">
    <property type="entry name" value="OS01G0970900 PROTEIN"/>
    <property type="match status" value="1"/>
</dbReference>